<dbReference type="SUPFAM" id="SSF50998">
    <property type="entry name" value="Quinoprotein alcohol dehydrogenase-like"/>
    <property type="match status" value="2"/>
</dbReference>
<dbReference type="PROSITE" id="PS50294">
    <property type="entry name" value="WD_REPEATS_REGION"/>
    <property type="match status" value="4"/>
</dbReference>
<dbReference type="RefSeq" id="WP_209468639.1">
    <property type="nucleotide sequence ID" value="NZ_BAABDR010000049.1"/>
</dbReference>
<feature type="repeat" description="WD" evidence="3">
    <location>
        <begin position="1070"/>
        <end position="1105"/>
    </location>
</feature>
<dbReference type="CDD" id="cd00200">
    <property type="entry name" value="WD40"/>
    <property type="match status" value="2"/>
</dbReference>
<evidence type="ECO:0000256" key="3">
    <source>
        <dbReference type="PROSITE-ProRule" id="PRU00221"/>
    </source>
</evidence>
<feature type="repeat" description="WD" evidence="3">
    <location>
        <begin position="844"/>
        <end position="887"/>
    </location>
</feature>
<evidence type="ECO:0000313" key="4">
    <source>
        <dbReference type="EMBL" id="CDR05509.1"/>
    </source>
</evidence>
<feature type="repeat" description="WD" evidence="3">
    <location>
        <begin position="889"/>
        <end position="932"/>
    </location>
</feature>
<dbReference type="InterPro" id="IPR027417">
    <property type="entry name" value="P-loop_NTPase"/>
</dbReference>
<dbReference type="InterPro" id="IPR029030">
    <property type="entry name" value="Caspase-like_dom_sf"/>
</dbReference>
<reference evidence="4" key="1">
    <citation type="submission" date="2014-05" db="EMBL/GenBank/DDBJ databases">
        <authorList>
            <person name="Horn Fabian"/>
        </authorList>
    </citation>
    <scope>NUCLEOTIDE SEQUENCE</scope>
</reference>
<dbReference type="EMBL" id="LK022848">
    <property type="protein sequence ID" value="CDR05509.1"/>
    <property type="molecule type" value="Genomic_DNA"/>
</dbReference>
<dbReference type="PROSITE" id="PS00678">
    <property type="entry name" value="WD_REPEATS_1"/>
    <property type="match status" value="9"/>
</dbReference>
<sequence>MSAKDGSAPRRFLIATAITRYPKATHLGWDRPDLADARRRVVELFTNRLGYRHVTDLGLDPTSDQLTTGLRAFCMSAERRPDDLVAVYIAGHGEVLDDDGEHVLLTADTDPKDIDDALPTRRLARKILRRTNVRRLLMLLDTCYSGRGGNELAAAALARMNHQWGEETGSGLIVISATQPQEQAETGAFPHLLEQAVTSLATAGYGPRTLALDSVVQRMNDHPDRPPHQRIGLTQIGLTGEVPPFLANPRHQFRRTEVDLELQQAAQWEEHAARRETEFRTRLLAGAQGATPDHAGWLFAGRREALGTITDWLVAHSPAQPALAVTGDPGSGKTAVLGLIAALTHPERRRTVPFDSLALDPQSLPQHAVDVSIHAQNLTNDQVLQGLAAGARVRAGTLGEFLEALGPRKSSNDRPFTVLIDALDEAATPILLCSQVLRPLITHASGRVRLLMGTRPHLLPWLELERTGRIDVVDLDADRYADPDALLEYTIRTLIRAHPRSPYENCPSPLRMAVARGIAAAAGRSFLVARISAGTLAADPALPDPADPAWRAGLPKLPSEAMRRDLRQRLGADAARATDLLRPLAFAEGRGLPWEDIWAPLAEAVSARPCVDDDLLWLREAAGAYVVEVTEDGRSAYRLYHRALAEHLREGVETAAVHAAFARTLVSRVPYGPDGARDWSRAHPYTRRHLAGHAAHGGLLDELVTDPEYLVHADPAGLMPHLPMARSPTAQLPATIYRTSFGTHRRTGTDERRQILALDAARYNVSPFLAALNGRAADHMWKPLWGSGGTLSPTLRDTLACAAGPVRAMALALVDGHPVAVTGHGDTTVRVHELATGRSVGQPLTGHTGAVTAVACIELNGRPVAVTGSGDRTVRVWDLNTGRPAGGPLAGHTAPVVAAACTKLDGRPVAVTGSYDGTVRVWDLATGKAIGQPMTGHTSTVAAVACTELDGRPVAISCSGDRTVRVWDLGTSQPVLDPMQTGHGAWVNGVACARLGGRPVLVTASSDGTLRVWDLGTGRLVHGPMFGHTRAVIAITCAVLDGRPVAVSASSDGTVRAWELATGESAGEPMTGHTGGVNAVACLVLDGSPVAVTASDDRTLRVWDLLTAGKRVGAWRTGHTGEVTVAVATRLGDRPVAVTGASDKTVRMWDASTGQALGKPLTGHIAPVVAVACTVLDGRSVAVTGSDDGTLRVWDLASGQALATRTARGGSGVTAVACMTLDGRPLVVGAAEDGTARAWDLATGEPFGEPVSVSDGPLRAVACGALNGRPVGVVASACGELRVWDPATGSTSPLGDHDRPGAVRALAVAALAGGLVTVTGSDDQTARVWDLDTRTPIGGPLAGHTGPVTAVACASLDDRPVAVTGSGDGTVRVWDLTTRRQTGVVHLMAPCRAVALSEEGHLICCFGDHIAVLASGPRVSK</sequence>
<dbReference type="PRINTS" id="PR00320">
    <property type="entry name" value="GPROTEINBRPT"/>
</dbReference>
<keyword evidence="6" id="KW-1185">Reference proteome</keyword>
<feature type="repeat" description="WD" evidence="3">
    <location>
        <begin position="1341"/>
        <end position="1384"/>
    </location>
</feature>
<name>A0A060ZIA7_9ACTN</name>
<evidence type="ECO:0000313" key="6">
    <source>
        <dbReference type="Proteomes" id="UP000756710"/>
    </source>
</evidence>
<protein>
    <submittedName>
        <fullName evidence="4">WD-40 repeat protein</fullName>
    </submittedName>
    <submittedName>
        <fullName evidence="5">WD40 repeat protein</fullName>
    </submittedName>
</protein>
<gene>
    <name evidence="5" type="ORF">J2Z30_002223</name>
    <name evidence="4" type="ORF">SIRAN2458</name>
</gene>
<dbReference type="SUPFAM" id="SSF52540">
    <property type="entry name" value="P-loop containing nucleoside triphosphate hydrolases"/>
    <property type="match status" value="1"/>
</dbReference>
<keyword evidence="2" id="KW-0677">Repeat</keyword>
<dbReference type="Gene3D" id="3.40.50.1460">
    <property type="match status" value="1"/>
</dbReference>
<dbReference type="Gene3D" id="2.130.10.10">
    <property type="entry name" value="YVTN repeat-like/Quinoprotein amine dehydrogenase"/>
    <property type="match status" value="4"/>
</dbReference>
<dbReference type="HOGENOM" id="CLU_002396_0_0_11"/>
<feature type="repeat" description="WD" evidence="3">
    <location>
        <begin position="1161"/>
        <end position="1204"/>
    </location>
</feature>
<dbReference type="PANTHER" id="PTHR22847">
    <property type="entry name" value="WD40 REPEAT PROTEIN"/>
    <property type="match status" value="1"/>
</dbReference>
<reference evidence="5 6" key="2">
    <citation type="submission" date="2021-03" db="EMBL/GenBank/DDBJ databases">
        <title>Genomic Encyclopedia of Type Strains, Phase IV (KMG-IV): sequencing the most valuable type-strain genomes for metagenomic binning, comparative biology and taxonomic classification.</title>
        <authorList>
            <person name="Goeker M."/>
        </authorList>
    </citation>
    <scope>NUCLEOTIDE SEQUENCE [LARGE SCALE GENOMIC DNA]</scope>
    <source>
        <strain evidence="5 6">DSM 41954</strain>
    </source>
</reference>
<dbReference type="Proteomes" id="UP000756710">
    <property type="component" value="Unassembled WGS sequence"/>
</dbReference>
<feature type="repeat" description="WD" evidence="3">
    <location>
        <begin position="1318"/>
        <end position="1333"/>
    </location>
</feature>
<dbReference type="PROSITE" id="PS50082">
    <property type="entry name" value="WD_REPEATS_2"/>
    <property type="match status" value="10"/>
</dbReference>
<evidence type="ECO:0000256" key="1">
    <source>
        <dbReference type="ARBA" id="ARBA00022574"/>
    </source>
</evidence>
<keyword evidence="1 3" id="KW-0853">WD repeat</keyword>
<dbReference type="InterPro" id="IPR020472">
    <property type="entry name" value="WD40_PAC1"/>
</dbReference>
<evidence type="ECO:0000256" key="2">
    <source>
        <dbReference type="ARBA" id="ARBA00022737"/>
    </source>
</evidence>
<dbReference type="SUPFAM" id="SSF52129">
    <property type="entry name" value="Caspase-like"/>
    <property type="match status" value="1"/>
</dbReference>
<dbReference type="EMBL" id="JAGGLR010000005">
    <property type="protein sequence ID" value="MBP2061215.1"/>
    <property type="molecule type" value="Genomic_DNA"/>
</dbReference>
<feature type="repeat" description="WD" evidence="3">
    <location>
        <begin position="1047"/>
        <end position="1068"/>
    </location>
</feature>
<feature type="repeat" description="WD" evidence="3">
    <location>
        <begin position="1116"/>
        <end position="1159"/>
    </location>
</feature>
<accession>A0A060ZIA7</accession>
<dbReference type="InterPro" id="IPR019775">
    <property type="entry name" value="WD40_repeat_CS"/>
</dbReference>
<organism evidence="4">
    <name type="scientific">Streptomyces iranensis</name>
    <dbReference type="NCBI Taxonomy" id="576784"/>
    <lineage>
        <taxon>Bacteria</taxon>
        <taxon>Bacillati</taxon>
        <taxon>Actinomycetota</taxon>
        <taxon>Actinomycetes</taxon>
        <taxon>Kitasatosporales</taxon>
        <taxon>Streptomycetaceae</taxon>
        <taxon>Streptomyces</taxon>
        <taxon>Streptomyces violaceusniger group</taxon>
    </lineage>
</organism>
<feature type="repeat" description="WD" evidence="3">
    <location>
        <begin position="934"/>
        <end position="977"/>
    </location>
</feature>
<dbReference type="InterPro" id="IPR001680">
    <property type="entry name" value="WD40_rpt"/>
</dbReference>
<dbReference type="InterPro" id="IPR015943">
    <property type="entry name" value="WD40/YVTN_repeat-like_dom_sf"/>
</dbReference>
<feature type="repeat" description="WD" evidence="3">
    <location>
        <begin position="980"/>
        <end position="1023"/>
    </location>
</feature>
<dbReference type="Pfam" id="PF00400">
    <property type="entry name" value="WD40"/>
    <property type="match status" value="8"/>
</dbReference>
<dbReference type="InterPro" id="IPR011047">
    <property type="entry name" value="Quinoprotein_ADH-like_sf"/>
</dbReference>
<dbReference type="PANTHER" id="PTHR22847:SF637">
    <property type="entry name" value="WD REPEAT DOMAIN 5B"/>
    <property type="match status" value="1"/>
</dbReference>
<dbReference type="SMART" id="SM00320">
    <property type="entry name" value="WD40"/>
    <property type="match status" value="14"/>
</dbReference>
<proteinExistence type="predicted"/>
<evidence type="ECO:0000313" key="5">
    <source>
        <dbReference type="EMBL" id="MBP2061215.1"/>
    </source>
</evidence>